<dbReference type="CDD" id="cd15040">
    <property type="entry name" value="7tmB2_Adhesion"/>
    <property type="match status" value="1"/>
</dbReference>
<dbReference type="InterPro" id="IPR017981">
    <property type="entry name" value="GPCR_2-like_7TM"/>
</dbReference>
<sequence>MKNVVEASTMFAAMTETMAPTFEVTDIETQLLLYKILMTFKLQTPRMEDKELYMSVIQSVTGNVIDIVNSVMNANESVLMEANQIGVTSGLTQSLEQQLIRQELTSNSTYRRRLRNIAAVVADISSLGINIGVASFTVESSTQSSVNESTADDLSDDAVVLLTSNEDIAIDVGDASTYLRLPDNFGERITDQENLRAVFVVYRRPLLFTSRWLQEQNGIGRVFDRSINTRVLSATVSNKGREITYLSGGILQQGFMPLETNGKIFNPVCVFWDFDADGGNGNWSSDGCTYQGRTRNGQILCQCDHLTNFAVLMDIYGHGVINPTEEKILEIMSILGCSISIIGLITTIIVYMTLKSLRRLQPSRILVGLCLSLLGLYICFLFVASFDNDSIPTVTCNILAGLFHFFALNALSWMAVEGLNMYLLFVKVFDTHVHSFMKRAIFVTTGKLLLISLVLWFIVGVTAGATRSNYIRSDLCFLQQWPLIGGVLVPIGVIIITNTVIFVLVFRQLLKSVAGKKSEKRKKRQHLKRARNALSIMTLMGLTWGFGFLSIIYALSGVIQWLFTIINSMQGFTIFLLYCMRNPTVARVFKKRLPCCALETISAATPSSSKAVGSSAQNANNAFTPASVPISSVEERRYASH</sequence>
<dbReference type="Gene3D" id="2.60.220.50">
    <property type="match status" value="1"/>
</dbReference>
<organism evidence="9 10">
    <name type="scientific">Stichopus japonicus</name>
    <name type="common">Sea cucumber</name>
    <dbReference type="NCBI Taxonomy" id="307972"/>
    <lineage>
        <taxon>Eukaryota</taxon>
        <taxon>Metazoa</taxon>
        <taxon>Echinodermata</taxon>
        <taxon>Eleutherozoa</taxon>
        <taxon>Echinozoa</taxon>
        <taxon>Holothuroidea</taxon>
        <taxon>Aspidochirotacea</taxon>
        <taxon>Aspidochirotida</taxon>
        <taxon>Stichopodidae</taxon>
        <taxon>Apostichopus</taxon>
    </lineage>
</organism>
<accession>A0A2G8JCB1</accession>
<feature type="domain" description="GAIN-B" evidence="7">
    <location>
        <begin position="149"/>
        <end position="319"/>
    </location>
</feature>
<dbReference type="SMART" id="SM00303">
    <property type="entry name" value="GPS"/>
    <property type="match status" value="1"/>
</dbReference>
<feature type="domain" description="G-protein coupled receptors family 2 profile 2" evidence="8">
    <location>
        <begin position="329"/>
        <end position="582"/>
    </location>
</feature>
<evidence type="ECO:0000256" key="5">
    <source>
        <dbReference type="ARBA" id="ARBA00023157"/>
    </source>
</evidence>
<dbReference type="Pfam" id="PF01825">
    <property type="entry name" value="GPS"/>
    <property type="match status" value="1"/>
</dbReference>
<keyword evidence="2 6" id="KW-0812">Transmembrane</keyword>
<dbReference type="GO" id="GO:0004930">
    <property type="term" value="F:G protein-coupled receptor activity"/>
    <property type="evidence" value="ECO:0007669"/>
    <property type="project" value="InterPro"/>
</dbReference>
<dbReference type="SUPFAM" id="SSF81321">
    <property type="entry name" value="Family A G protein-coupled receptor-like"/>
    <property type="match status" value="1"/>
</dbReference>
<dbReference type="InterPro" id="IPR000203">
    <property type="entry name" value="GPS"/>
</dbReference>
<dbReference type="AlphaFoldDB" id="A0A2G8JCB1"/>
<dbReference type="GO" id="GO:0016020">
    <property type="term" value="C:membrane"/>
    <property type="evidence" value="ECO:0007669"/>
    <property type="project" value="UniProtKB-SubCell"/>
</dbReference>
<keyword evidence="3 6" id="KW-1133">Transmembrane helix</keyword>
<name>A0A2G8JCB1_STIJA</name>
<feature type="transmembrane region" description="Helical" evidence="6">
    <location>
        <begin position="331"/>
        <end position="354"/>
    </location>
</feature>
<dbReference type="OrthoDB" id="5961629at2759"/>
<evidence type="ECO:0000313" key="10">
    <source>
        <dbReference type="Proteomes" id="UP000230750"/>
    </source>
</evidence>
<protein>
    <recommendedName>
        <fullName evidence="11">G-protein coupled receptor</fullName>
    </recommendedName>
</protein>
<evidence type="ECO:0000256" key="6">
    <source>
        <dbReference type="SAM" id="Phobius"/>
    </source>
</evidence>
<feature type="transmembrane region" description="Helical" evidence="6">
    <location>
        <begin position="561"/>
        <end position="580"/>
    </location>
</feature>
<comment type="subcellular location">
    <subcellularLocation>
        <location evidence="1">Membrane</location>
        <topology evidence="1">Multi-pass membrane protein</topology>
    </subcellularLocation>
</comment>
<evidence type="ECO:0000259" key="7">
    <source>
        <dbReference type="PROSITE" id="PS50221"/>
    </source>
</evidence>
<evidence type="ECO:0000259" key="8">
    <source>
        <dbReference type="PROSITE" id="PS50261"/>
    </source>
</evidence>
<dbReference type="Proteomes" id="UP000230750">
    <property type="component" value="Unassembled WGS sequence"/>
</dbReference>
<dbReference type="GO" id="GO:0007166">
    <property type="term" value="P:cell surface receptor signaling pathway"/>
    <property type="evidence" value="ECO:0007669"/>
    <property type="project" value="InterPro"/>
</dbReference>
<reference evidence="9" key="1">
    <citation type="journal article" date="2017" name="PLoS Biol.">
        <title>The sea cucumber genome provides insights into morphological evolution and visceral regeneration.</title>
        <authorList>
            <person name="Zhang X."/>
            <person name="Sun L."/>
            <person name="Yuan J."/>
            <person name="Sun Y."/>
            <person name="Gao Y."/>
            <person name="Zhang L."/>
            <person name="Li S."/>
            <person name="Dai H."/>
            <person name="Hamel J.F."/>
            <person name="Liu C."/>
            <person name="Yu Y."/>
            <person name="Liu S."/>
            <person name="Lin W."/>
            <person name="Guo K."/>
            <person name="Jin S."/>
            <person name="Xu P."/>
            <person name="Storey K.B."/>
            <person name="Huan P."/>
            <person name="Zhang T."/>
            <person name="Zhou Y."/>
            <person name="Zhang J."/>
            <person name="Lin C."/>
            <person name="Li X."/>
            <person name="Xing L."/>
            <person name="Huo D."/>
            <person name="Sun M."/>
            <person name="Wang L."/>
            <person name="Mercier A."/>
            <person name="Li F."/>
            <person name="Yang H."/>
            <person name="Xiang J."/>
        </authorList>
    </citation>
    <scope>NUCLEOTIDE SEQUENCE [LARGE SCALE GENOMIC DNA]</scope>
    <source>
        <strain evidence="9">Shaxun</strain>
        <tissue evidence="9">Muscle</tissue>
    </source>
</reference>
<dbReference type="PANTHER" id="PTHR45692:SF1">
    <property type="entry name" value="G-PROTEIN COUPLED RECEPTORS FAMILY 2 PROFILE 2 DOMAIN-CONTAINING PROTEIN"/>
    <property type="match status" value="1"/>
</dbReference>
<feature type="transmembrane region" description="Helical" evidence="6">
    <location>
        <begin position="440"/>
        <end position="463"/>
    </location>
</feature>
<evidence type="ECO:0000256" key="4">
    <source>
        <dbReference type="ARBA" id="ARBA00023136"/>
    </source>
</evidence>
<proteinExistence type="predicted"/>
<gene>
    <name evidence="9" type="ORF">BSL78_29796</name>
</gene>
<keyword evidence="10" id="KW-1185">Reference proteome</keyword>
<dbReference type="Pfam" id="PF00002">
    <property type="entry name" value="7tm_2"/>
    <property type="match status" value="1"/>
</dbReference>
<evidence type="ECO:0000256" key="1">
    <source>
        <dbReference type="ARBA" id="ARBA00004141"/>
    </source>
</evidence>
<feature type="transmembrane region" description="Helical" evidence="6">
    <location>
        <begin position="483"/>
        <end position="510"/>
    </location>
</feature>
<keyword evidence="5" id="KW-1015">Disulfide bond</keyword>
<comment type="caution">
    <text evidence="9">The sequence shown here is derived from an EMBL/GenBank/DDBJ whole genome shotgun (WGS) entry which is preliminary data.</text>
</comment>
<feature type="transmembrane region" description="Helical" evidence="6">
    <location>
        <begin position="366"/>
        <end position="386"/>
    </location>
</feature>
<dbReference type="InterPro" id="IPR046338">
    <property type="entry name" value="GAIN_dom_sf"/>
</dbReference>
<dbReference type="PROSITE" id="PS50221">
    <property type="entry name" value="GAIN_B"/>
    <property type="match status" value="1"/>
</dbReference>
<dbReference type="InterPro" id="IPR000832">
    <property type="entry name" value="GPCR_2_secretin-like"/>
</dbReference>
<evidence type="ECO:0008006" key="11">
    <source>
        <dbReference type="Google" id="ProtNLM"/>
    </source>
</evidence>
<dbReference type="PANTHER" id="PTHR45692">
    <property type="entry name" value="G_PROTEIN_RECEP_F2_4 DOMAIN-CONTAINING PROTEIN"/>
    <property type="match status" value="1"/>
</dbReference>
<dbReference type="Gene3D" id="1.20.1070.10">
    <property type="entry name" value="Rhodopsin 7-helix transmembrane proteins"/>
    <property type="match status" value="1"/>
</dbReference>
<feature type="transmembrane region" description="Helical" evidence="6">
    <location>
        <begin position="398"/>
        <end position="419"/>
    </location>
</feature>
<dbReference type="PRINTS" id="PR00249">
    <property type="entry name" value="GPCRSECRETIN"/>
</dbReference>
<evidence type="ECO:0000256" key="2">
    <source>
        <dbReference type="ARBA" id="ARBA00022692"/>
    </source>
</evidence>
<evidence type="ECO:0000313" key="9">
    <source>
        <dbReference type="EMBL" id="PIK33388.1"/>
    </source>
</evidence>
<dbReference type="EMBL" id="MRZV01002589">
    <property type="protein sequence ID" value="PIK33388.1"/>
    <property type="molecule type" value="Genomic_DNA"/>
</dbReference>
<dbReference type="PROSITE" id="PS50261">
    <property type="entry name" value="G_PROTEIN_RECEP_F2_4"/>
    <property type="match status" value="1"/>
</dbReference>
<dbReference type="InterPro" id="IPR057244">
    <property type="entry name" value="GAIN_B"/>
</dbReference>
<feature type="transmembrane region" description="Helical" evidence="6">
    <location>
        <begin position="531"/>
        <end position="555"/>
    </location>
</feature>
<keyword evidence="4 6" id="KW-0472">Membrane</keyword>
<evidence type="ECO:0000256" key="3">
    <source>
        <dbReference type="ARBA" id="ARBA00022989"/>
    </source>
</evidence>